<protein>
    <submittedName>
        <fullName evidence="1">Uncharacterized protein</fullName>
    </submittedName>
</protein>
<evidence type="ECO:0000313" key="2">
    <source>
        <dbReference type="Proteomes" id="UP000236735"/>
    </source>
</evidence>
<dbReference type="AlphaFoldDB" id="A0A1H5RX60"/>
<reference evidence="1 2" key="1">
    <citation type="submission" date="2016-10" db="EMBL/GenBank/DDBJ databases">
        <authorList>
            <person name="de Groot N.N."/>
        </authorList>
    </citation>
    <scope>NUCLEOTIDE SEQUENCE [LARGE SCALE GENOMIC DNA]</scope>
    <source>
        <strain evidence="1 2">AR32</strain>
    </source>
</reference>
<gene>
    <name evidence="1" type="ORF">SAMN05216354_0384</name>
</gene>
<dbReference type="RefSeq" id="WP_103914983.1">
    <property type="nucleotide sequence ID" value="NZ_FNUV01000001.1"/>
</dbReference>
<evidence type="ECO:0000313" key="1">
    <source>
        <dbReference type="EMBL" id="SEF42810.1"/>
    </source>
</evidence>
<name>A0A1H5RX60_XYLRU</name>
<sequence>MKQLSININGEIYELCDLGEQKLSSSHLRSDICYHFCDLVKQCGKFLYNAAVPCLLGCDSPDEGTGFYFKKKR</sequence>
<organism evidence="1 2">
    <name type="scientific">Xylanibacter ruminicola</name>
    <name type="common">Prevotella ruminicola</name>
    <dbReference type="NCBI Taxonomy" id="839"/>
    <lineage>
        <taxon>Bacteria</taxon>
        <taxon>Pseudomonadati</taxon>
        <taxon>Bacteroidota</taxon>
        <taxon>Bacteroidia</taxon>
        <taxon>Bacteroidales</taxon>
        <taxon>Prevotellaceae</taxon>
        <taxon>Xylanibacter</taxon>
    </lineage>
</organism>
<accession>A0A1H5RX60</accession>
<proteinExistence type="predicted"/>
<dbReference type="EMBL" id="FNUV01000001">
    <property type="protein sequence ID" value="SEF42810.1"/>
    <property type="molecule type" value="Genomic_DNA"/>
</dbReference>
<dbReference type="Proteomes" id="UP000236735">
    <property type="component" value="Unassembled WGS sequence"/>
</dbReference>